<dbReference type="AlphaFoldDB" id="A0A2D4Q451"/>
<evidence type="ECO:0000256" key="2">
    <source>
        <dbReference type="ARBA" id="ARBA00022679"/>
    </source>
</evidence>
<keyword evidence="1" id="KW-0489">Methyltransferase</keyword>
<dbReference type="GO" id="GO:0005634">
    <property type="term" value="C:nucleus"/>
    <property type="evidence" value="ECO:0007669"/>
    <property type="project" value="TreeGrafter"/>
</dbReference>
<proteinExistence type="predicted"/>
<feature type="compositionally biased region" description="Polar residues" evidence="3">
    <location>
        <begin position="47"/>
        <end position="60"/>
    </location>
</feature>
<keyword evidence="2" id="KW-0808">Transferase</keyword>
<evidence type="ECO:0000256" key="3">
    <source>
        <dbReference type="SAM" id="MobiDB-lite"/>
    </source>
</evidence>
<feature type="compositionally biased region" description="Basic and acidic residues" evidence="3">
    <location>
        <begin position="1"/>
        <end position="10"/>
    </location>
</feature>
<dbReference type="GO" id="GO:0005737">
    <property type="term" value="C:cytoplasm"/>
    <property type="evidence" value="ECO:0007669"/>
    <property type="project" value="TreeGrafter"/>
</dbReference>
<reference evidence="4" key="2">
    <citation type="submission" date="2017-11" db="EMBL/GenBank/DDBJ databases">
        <title>Coralsnake Venomics: Analyses of Venom Gland Transcriptomes and Proteomes of Six Brazilian Taxa.</title>
        <authorList>
            <person name="Aird S.D."/>
            <person name="Jorge da Silva N."/>
            <person name="Qiu L."/>
            <person name="Villar-Briones A."/>
            <person name="Aparecida-Saddi V."/>
            <person name="Campos-Telles M.P."/>
            <person name="Grau M."/>
            <person name="Mikheyev A.S."/>
        </authorList>
    </citation>
    <scope>NUCLEOTIDE SEQUENCE</scope>
    <source>
        <tissue evidence="4">Venom_gland</tissue>
    </source>
</reference>
<evidence type="ECO:0000256" key="1">
    <source>
        <dbReference type="ARBA" id="ARBA00022603"/>
    </source>
</evidence>
<dbReference type="PANTHER" id="PTHR13069:SF21">
    <property type="entry name" value="ALKYLATED DNA REPAIR PROTEIN ALKB HOMOLOG 8"/>
    <property type="match status" value="1"/>
</dbReference>
<feature type="compositionally biased region" description="Polar residues" evidence="3">
    <location>
        <begin position="29"/>
        <end position="39"/>
    </location>
</feature>
<dbReference type="InterPro" id="IPR029063">
    <property type="entry name" value="SAM-dependent_MTases_sf"/>
</dbReference>
<dbReference type="GO" id="GO:0030488">
    <property type="term" value="P:tRNA methylation"/>
    <property type="evidence" value="ECO:0007669"/>
    <property type="project" value="TreeGrafter"/>
</dbReference>
<dbReference type="InterPro" id="IPR051422">
    <property type="entry name" value="AlkB_tRNA_MeTrf/Diox"/>
</dbReference>
<reference evidence="4" key="1">
    <citation type="submission" date="2017-07" db="EMBL/GenBank/DDBJ databases">
        <authorList>
            <person name="Mikheyev A."/>
            <person name="Grau M."/>
        </authorList>
    </citation>
    <scope>NUCLEOTIDE SEQUENCE</scope>
    <source>
        <tissue evidence="4">Venom_gland</tissue>
    </source>
</reference>
<accession>A0A2D4Q451</accession>
<dbReference type="GO" id="GO:0000049">
    <property type="term" value="F:tRNA binding"/>
    <property type="evidence" value="ECO:0007669"/>
    <property type="project" value="TreeGrafter"/>
</dbReference>
<dbReference type="GO" id="GO:0002098">
    <property type="term" value="P:tRNA wobble uridine modification"/>
    <property type="evidence" value="ECO:0007669"/>
    <property type="project" value="TreeGrafter"/>
</dbReference>
<organism evidence="4">
    <name type="scientific">Micrurus surinamensis</name>
    <name type="common">Surinam coral snake</name>
    <dbReference type="NCBI Taxonomy" id="129470"/>
    <lineage>
        <taxon>Eukaryota</taxon>
        <taxon>Metazoa</taxon>
        <taxon>Chordata</taxon>
        <taxon>Craniata</taxon>
        <taxon>Vertebrata</taxon>
        <taxon>Euteleostomi</taxon>
        <taxon>Lepidosauria</taxon>
        <taxon>Squamata</taxon>
        <taxon>Bifurcata</taxon>
        <taxon>Unidentata</taxon>
        <taxon>Episquamata</taxon>
        <taxon>Toxicofera</taxon>
        <taxon>Serpentes</taxon>
        <taxon>Colubroidea</taxon>
        <taxon>Elapidae</taxon>
        <taxon>Elapinae</taxon>
        <taxon>Micrurus</taxon>
    </lineage>
</organism>
<protein>
    <submittedName>
        <fullName evidence="4">Uncharacterized protein</fullName>
    </submittedName>
</protein>
<feature type="region of interest" description="Disordered" evidence="3">
    <location>
        <begin position="1"/>
        <end position="68"/>
    </location>
</feature>
<dbReference type="Gene3D" id="3.40.50.150">
    <property type="entry name" value="Vaccinia Virus protein VP39"/>
    <property type="match status" value="1"/>
</dbReference>
<sequence>MEQEYKEQKSKYLKGKNASDKRLGKAVSDTLNKTGSTECQGLAQPSKDCNQPNETSNNPNKMGPARLPVHTNRTSFETQDVLVPWHLKDGMSKKTGHAKLSQPLDGLTYAPEPNPVFHRYYHVFCEGELEQLCKQLGCIKVQRSYYDQGNWCVVLEKQ</sequence>
<name>A0A2D4Q451_MICSU</name>
<dbReference type="GO" id="GO:0106335">
    <property type="term" value="F:tRNA (5-carboxymethyluridine(34)-5-O)-methyltransferase activity"/>
    <property type="evidence" value="ECO:0007669"/>
    <property type="project" value="TreeGrafter"/>
</dbReference>
<dbReference type="PANTHER" id="PTHR13069">
    <property type="entry name" value="ALKYLATED DNA REPAIR PROTEIN ALKB HOMOLOG 8"/>
    <property type="match status" value="1"/>
</dbReference>
<evidence type="ECO:0000313" key="4">
    <source>
        <dbReference type="EMBL" id="LAB64992.1"/>
    </source>
</evidence>
<dbReference type="EMBL" id="IACN01114672">
    <property type="protein sequence ID" value="LAB64992.1"/>
    <property type="molecule type" value="Transcribed_RNA"/>
</dbReference>